<evidence type="ECO:0000313" key="2">
    <source>
        <dbReference type="Proteomes" id="UP001500016"/>
    </source>
</evidence>
<dbReference type="Proteomes" id="UP001500016">
    <property type="component" value="Unassembled WGS sequence"/>
</dbReference>
<sequence length="111" mass="11781">MAKPFARVDVSASTFMVATMPVPKIRNMETGEAATDRATGETLHTVQLVETLEERVQVIKVTVPANGLPEGLAQGAMVKPVALIASPWANSFGDQINSGLSYRAEGIKVAK</sequence>
<reference evidence="1 2" key="1">
    <citation type="journal article" date="2019" name="Int. J. Syst. Evol. Microbiol.">
        <title>The Global Catalogue of Microorganisms (GCM) 10K type strain sequencing project: providing services to taxonomists for standard genome sequencing and annotation.</title>
        <authorList>
            <consortium name="The Broad Institute Genomics Platform"/>
            <consortium name="The Broad Institute Genome Sequencing Center for Infectious Disease"/>
            <person name="Wu L."/>
            <person name="Ma J."/>
        </authorList>
    </citation>
    <scope>NUCLEOTIDE SEQUENCE [LARGE SCALE GENOMIC DNA]</scope>
    <source>
        <strain evidence="1 2">JCM 15478</strain>
    </source>
</reference>
<protein>
    <recommendedName>
        <fullName evidence="3">Regulatory protein</fullName>
    </recommendedName>
</protein>
<evidence type="ECO:0008006" key="3">
    <source>
        <dbReference type="Google" id="ProtNLM"/>
    </source>
</evidence>
<dbReference type="EMBL" id="BAAAPE010000001">
    <property type="protein sequence ID" value="GAA2064170.1"/>
    <property type="molecule type" value="Genomic_DNA"/>
</dbReference>
<keyword evidence="2" id="KW-1185">Reference proteome</keyword>
<organism evidence="1 2">
    <name type="scientific">Streptomyces albiaxialis</name>
    <dbReference type="NCBI Taxonomy" id="329523"/>
    <lineage>
        <taxon>Bacteria</taxon>
        <taxon>Bacillati</taxon>
        <taxon>Actinomycetota</taxon>
        <taxon>Actinomycetes</taxon>
        <taxon>Kitasatosporales</taxon>
        <taxon>Streptomycetaceae</taxon>
        <taxon>Streptomyces</taxon>
    </lineage>
</organism>
<dbReference type="RefSeq" id="WP_344524052.1">
    <property type="nucleotide sequence ID" value="NZ_BAAAPE010000001.1"/>
</dbReference>
<accession>A0ABN2VJR3</accession>
<gene>
    <name evidence="1" type="ORF">GCM10009801_08600</name>
</gene>
<comment type="caution">
    <text evidence="1">The sequence shown here is derived from an EMBL/GenBank/DDBJ whole genome shotgun (WGS) entry which is preliminary data.</text>
</comment>
<proteinExistence type="predicted"/>
<evidence type="ECO:0000313" key="1">
    <source>
        <dbReference type="EMBL" id="GAA2064170.1"/>
    </source>
</evidence>
<name>A0ABN2VJR3_9ACTN</name>